<evidence type="ECO:0000313" key="1">
    <source>
        <dbReference type="EMBL" id="DAF60589.1"/>
    </source>
</evidence>
<dbReference type="SUPFAM" id="SSF52096">
    <property type="entry name" value="ClpP/crotonase"/>
    <property type="match status" value="1"/>
</dbReference>
<dbReference type="PANTHER" id="PTHR35984:SF1">
    <property type="entry name" value="PERIPLASMIC SERINE PROTEASE"/>
    <property type="match status" value="1"/>
</dbReference>
<accession>A0A8S5TB93</accession>
<dbReference type="InterPro" id="IPR029045">
    <property type="entry name" value="ClpP/crotonase-like_dom_sf"/>
</dbReference>
<organism evidence="1">
    <name type="scientific">Siphoviridae sp. ctw757</name>
    <dbReference type="NCBI Taxonomy" id="2827969"/>
    <lineage>
        <taxon>Viruses</taxon>
        <taxon>Duplodnaviria</taxon>
        <taxon>Heunggongvirae</taxon>
        <taxon>Uroviricota</taxon>
        <taxon>Caudoviricetes</taxon>
    </lineage>
</organism>
<dbReference type="PANTHER" id="PTHR35984">
    <property type="entry name" value="PERIPLASMIC SERINE PROTEASE"/>
    <property type="match status" value="1"/>
</dbReference>
<name>A0A8S5TB93_9CAUD</name>
<keyword evidence="1" id="KW-0378">Hydrolase</keyword>
<dbReference type="GO" id="GO:0016020">
    <property type="term" value="C:membrane"/>
    <property type="evidence" value="ECO:0007669"/>
    <property type="project" value="InterPro"/>
</dbReference>
<protein>
    <submittedName>
        <fullName evidence="1">Periplasmic serine protease</fullName>
    </submittedName>
</protein>
<dbReference type="GO" id="GO:0008233">
    <property type="term" value="F:peptidase activity"/>
    <property type="evidence" value="ECO:0007669"/>
    <property type="project" value="UniProtKB-KW"/>
</dbReference>
<dbReference type="EMBL" id="BK032791">
    <property type="protein sequence ID" value="DAF60589.1"/>
    <property type="molecule type" value="Genomic_DNA"/>
</dbReference>
<dbReference type="Gene3D" id="3.90.226.10">
    <property type="entry name" value="2-enoyl-CoA Hydratase, Chain A, domain 1"/>
    <property type="match status" value="1"/>
</dbReference>
<sequence>MATWNEVLEAIRFHSAHDVLRNDWLKKIANHTKRNVMLYYSGWLQNPKTGANYSISDEDKNGFMACCPKKAARKKGLDLILHTPGGRVDATESLIDYLYEQYEGNIRAIVPQLAMSGGTLIAVSCREIIMGNQSSIGPVDPQINGIAAQSYLAEFDKACREVEQHPSIFPLWQSIVGKLPPGFLIDCQNAIDWSNEILTNSLKRVMFEGDPDAEQKVKKIKSLLGDQAISKTHSRHITRRMAQDYGLKVVALEEDDKLQDLVLSLHHLMCLTFEQTTAVKIFANDKGAAYITHGTTRG</sequence>
<dbReference type="GO" id="GO:0006508">
    <property type="term" value="P:proteolysis"/>
    <property type="evidence" value="ECO:0007669"/>
    <property type="project" value="UniProtKB-KW"/>
</dbReference>
<reference evidence="1" key="1">
    <citation type="journal article" date="2021" name="Proc. Natl. Acad. Sci. U.S.A.">
        <title>A Catalog of Tens of Thousands of Viruses from Human Metagenomes Reveals Hidden Associations with Chronic Diseases.</title>
        <authorList>
            <person name="Tisza M.J."/>
            <person name="Buck C.B."/>
        </authorList>
    </citation>
    <scope>NUCLEOTIDE SEQUENCE</scope>
    <source>
        <strain evidence="1">Ctw757</strain>
    </source>
</reference>
<dbReference type="Pfam" id="PF01972">
    <property type="entry name" value="SDH_protease"/>
    <property type="match status" value="1"/>
</dbReference>
<dbReference type="InterPro" id="IPR002825">
    <property type="entry name" value="Pept_S49_ser-pept_pro"/>
</dbReference>
<proteinExistence type="predicted"/>
<keyword evidence="1" id="KW-0645">Protease</keyword>